<evidence type="ECO:0000313" key="2">
    <source>
        <dbReference type="Proteomes" id="UP000077271"/>
    </source>
</evidence>
<sequence length="97" mass="11688">MISVSIDEAVLLQVYREEVQKKLDKTNKDLVLWDTSELKRRVCMSWNTIQENFFYDPRFPKHKIGSKWYYPAKEAEAFLLTWFEEQRLAGKKRRSLA</sequence>
<dbReference type="Proteomes" id="UP000077271">
    <property type="component" value="Unassembled WGS sequence"/>
</dbReference>
<dbReference type="EMBL" id="LQWZ01000035">
    <property type="protein sequence ID" value="OAH53863.1"/>
    <property type="molecule type" value="Genomic_DNA"/>
</dbReference>
<comment type="caution">
    <text evidence="1">The sequence shown here is derived from an EMBL/GenBank/DDBJ whole genome shotgun (WGS) entry which is preliminary data.</text>
</comment>
<name>A0A177KKH4_9BACI</name>
<protein>
    <submittedName>
        <fullName evidence="1">Group-specific protein</fullName>
    </submittedName>
</protein>
<reference evidence="1 2" key="1">
    <citation type="submission" date="2016-01" db="EMBL/GenBank/DDBJ databases">
        <title>Investigation of taxonomic status of Bacillus aminovorans.</title>
        <authorList>
            <person name="Verma A."/>
            <person name="Pal Y."/>
            <person name="Krishnamurthi S."/>
        </authorList>
    </citation>
    <scope>NUCLEOTIDE SEQUENCE [LARGE SCALE GENOMIC DNA]</scope>
    <source>
        <strain evidence="1 2">DSM 4337</strain>
    </source>
</reference>
<dbReference type="AlphaFoldDB" id="A0A177KKH4"/>
<proteinExistence type="predicted"/>
<organism evidence="1 2">
    <name type="scientific">Domibacillus aminovorans</name>
    <dbReference type="NCBI Taxonomy" id="29332"/>
    <lineage>
        <taxon>Bacteria</taxon>
        <taxon>Bacillati</taxon>
        <taxon>Bacillota</taxon>
        <taxon>Bacilli</taxon>
        <taxon>Bacillales</taxon>
        <taxon>Bacillaceae</taxon>
        <taxon>Domibacillus</taxon>
    </lineage>
</organism>
<gene>
    <name evidence="1" type="ORF">AWH48_11365</name>
</gene>
<dbReference type="OrthoDB" id="2167122at2"/>
<dbReference type="RefSeq" id="WP_063975364.1">
    <property type="nucleotide sequence ID" value="NZ_LQWZ01000035.1"/>
</dbReference>
<evidence type="ECO:0000313" key="1">
    <source>
        <dbReference type="EMBL" id="OAH53863.1"/>
    </source>
</evidence>
<accession>A0A177KKH4</accession>